<evidence type="ECO:0000256" key="1">
    <source>
        <dbReference type="SAM" id="MobiDB-lite"/>
    </source>
</evidence>
<feature type="compositionally biased region" description="Low complexity" evidence="1">
    <location>
        <begin position="214"/>
        <end position="225"/>
    </location>
</feature>
<reference evidence="2 3" key="1">
    <citation type="journal article" date="2024" name="Microbiol. Resour. Announc.">
        <title>Genome annotations for the ascomycete fungi Trichoderma harzianum, Trichoderma aggressivum, and Purpureocillium lilacinum.</title>
        <authorList>
            <person name="Beijen E.P.W."/>
            <person name="Ohm R.A."/>
        </authorList>
    </citation>
    <scope>NUCLEOTIDE SEQUENCE [LARGE SCALE GENOMIC DNA]</scope>
    <source>
        <strain evidence="2 3">CBS 150709</strain>
    </source>
</reference>
<dbReference type="EMBL" id="JAWRVI010000015">
    <property type="protein sequence ID" value="KAK4090458.1"/>
    <property type="molecule type" value="Genomic_DNA"/>
</dbReference>
<protein>
    <submittedName>
        <fullName evidence="2">Uncharacterized protein</fullName>
    </submittedName>
</protein>
<evidence type="ECO:0000313" key="2">
    <source>
        <dbReference type="EMBL" id="KAK4090458.1"/>
    </source>
</evidence>
<feature type="region of interest" description="Disordered" evidence="1">
    <location>
        <begin position="376"/>
        <end position="427"/>
    </location>
</feature>
<feature type="region of interest" description="Disordered" evidence="1">
    <location>
        <begin position="796"/>
        <end position="834"/>
    </location>
</feature>
<feature type="compositionally biased region" description="Basic and acidic residues" evidence="1">
    <location>
        <begin position="386"/>
        <end position="395"/>
    </location>
</feature>
<feature type="region of interest" description="Disordered" evidence="1">
    <location>
        <begin position="625"/>
        <end position="646"/>
    </location>
</feature>
<feature type="region of interest" description="Disordered" evidence="1">
    <location>
        <begin position="162"/>
        <end position="237"/>
    </location>
</feature>
<comment type="caution">
    <text evidence="2">The sequence shown here is derived from an EMBL/GenBank/DDBJ whole genome shotgun (WGS) entry which is preliminary data.</text>
</comment>
<name>A0ABR0C3B6_PURLI</name>
<evidence type="ECO:0000313" key="3">
    <source>
        <dbReference type="Proteomes" id="UP001287286"/>
    </source>
</evidence>
<proteinExistence type="predicted"/>
<organism evidence="2 3">
    <name type="scientific">Purpureocillium lilacinum</name>
    <name type="common">Paecilomyces lilacinus</name>
    <dbReference type="NCBI Taxonomy" id="33203"/>
    <lineage>
        <taxon>Eukaryota</taxon>
        <taxon>Fungi</taxon>
        <taxon>Dikarya</taxon>
        <taxon>Ascomycota</taxon>
        <taxon>Pezizomycotina</taxon>
        <taxon>Sordariomycetes</taxon>
        <taxon>Hypocreomycetidae</taxon>
        <taxon>Hypocreales</taxon>
        <taxon>Ophiocordycipitaceae</taxon>
        <taxon>Purpureocillium</taxon>
    </lineage>
</organism>
<dbReference type="Proteomes" id="UP001287286">
    <property type="component" value="Unassembled WGS sequence"/>
</dbReference>
<feature type="region of interest" description="Disordered" evidence="1">
    <location>
        <begin position="710"/>
        <end position="736"/>
    </location>
</feature>
<feature type="compositionally biased region" description="Basic and acidic residues" evidence="1">
    <location>
        <begin position="723"/>
        <end position="735"/>
    </location>
</feature>
<keyword evidence="3" id="KW-1185">Reference proteome</keyword>
<feature type="region of interest" description="Disordered" evidence="1">
    <location>
        <begin position="498"/>
        <end position="537"/>
    </location>
</feature>
<accession>A0ABR0C3B6</accession>
<feature type="compositionally biased region" description="Low complexity" evidence="1">
    <location>
        <begin position="191"/>
        <end position="206"/>
    </location>
</feature>
<feature type="region of interest" description="Disordered" evidence="1">
    <location>
        <begin position="1"/>
        <end position="47"/>
    </location>
</feature>
<sequence length="834" mass="88833">MADGDGEKKEAEERRTRAGGRGQKGTGRDSGPRTDSNSRWAGWLAALREGGEGAERSWAVEHLRQGTGGPSAMDQHGAPCPGAVRAGVRGGHRTAQAPGGALRRARAVPMHPLRLALARHWWGGGDAPAAAPLSGPPSRRLPGGATRVGYWAATSWDGVARTNAPVTRQVPAPRPPVETEPEGCLSGCPPSTIHHTLLSSSTSLKHQPTTTSDPGAGSASGPSRPAQRKLGRGLEAHGLDRGRWNRLVVDGPGTNTPLTGKLYEALLLLPPTKYDQEDCTHTRNERRCRLAFVGSADADADGEPGVRRHGLLETGLREQALLTSHTAVVFTPRHNARLVFFSASNSSPPSTHHASSWCREEGSRLTDAATQLFGSRATRRGLLHGRSSDRDELSRRPWRTRLLRVSQRPTNQRRSRDGGCAPSSAGSAMRNAQCCKVRDARAAGSRPVSHSANEAGRVCKTKAACPSRLAVVRHLATKWERTWAYILASHGSRRVGLGPPDVSMGAAEARKQSSAQSVSEATAAGPGRLMLRPRTSRRSCRRRMALWSSGHAFVRTEYRARVRTPRCRSIAHAMLTPCLTPKCPSPGPASPVRHRAPVPPGQTAASNIVVDVLCMTLVSSATERRAGSGEVRRAQGPNPRKDLVMGNQGWPTAIATCSRHLDGWSPPVGLGRLQSMYGLGTKYTEYFKTVSVQKLGKGAVDEICLQSREASQATSHGDAATDQTRHSIATERGRVADPVSITEPRLGLWASFLGMAWVPRSKSSGGRGVWGMPVAHKTAVTTDASASFLVGDSAVGRSGEGGIGGREKGAGIRSETSDDSGGRCCATGPRLERH</sequence>
<gene>
    <name evidence="2" type="ORF">Purlil1_5130</name>
</gene>
<feature type="compositionally biased region" description="Basic and acidic residues" evidence="1">
    <location>
        <begin position="1"/>
        <end position="16"/>
    </location>
</feature>
<feature type="compositionally biased region" description="Basic and acidic residues" evidence="1">
    <location>
        <begin position="625"/>
        <end position="643"/>
    </location>
</feature>